<keyword evidence="1" id="KW-0732">Signal</keyword>
<evidence type="ECO:0000313" key="3">
    <source>
        <dbReference type="EMBL" id="MDX6851455.1"/>
    </source>
</evidence>
<comment type="caution">
    <text evidence="3">The sequence shown here is derived from an EMBL/GenBank/DDBJ whole genome shotgun (WGS) entry which is preliminary data.</text>
</comment>
<dbReference type="Gene3D" id="3.40.710.10">
    <property type="entry name" value="DD-peptidase/beta-lactamase superfamily"/>
    <property type="match status" value="1"/>
</dbReference>
<feature type="signal peptide" evidence="1">
    <location>
        <begin position="1"/>
        <end position="19"/>
    </location>
</feature>
<dbReference type="PANTHER" id="PTHR46825:SF9">
    <property type="entry name" value="BETA-LACTAMASE-RELATED DOMAIN-CONTAINING PROTEIN"/>
    <property type="match status" value="1"/>
</dbReference>
<dbReference type="Pfam" id="PF00144">
    <property type="entry name" value="Beta-lactamase"/>
    <property type="match status" value="1"/>
</dbReference>
<accession>A0ABU4S2Q7</accession>
<dbReference type="SUPFAM" id="SSF56601">
    <property type="entry name" value="beta-lactamase/transpeptidase-like"/>
    <property type="match status" value="1"/>
</dbReference>
<evidence type="ECO:0000256" key="1">
    <source>
        <dbReference type="SAM" id="SignalP"/>
    </source>
</evidence>
<evidence type="ECO:0000259" key="2">
    <source>
        <dbReference type="Pfam" id="PF00144"/>
    </source>
</evidence>
<dbReference type="GO" id="GO:0016787">
    <property type="term" value="F:hydrolase activity"/>
    <property type="evidence" value="ECO:0007669"/>
    <property type="project" value="UniProtKB-KW"/>
</dbReference>
<dbReference type="PROSITE" id="PS51257">
    <property type="entry name" value="PROKAR_LIPOPROTEIN"/>
    <property type="match status" value="1"/>
</dbReference>
<keyword evidence="4" id="KW-1185">Reference proteome</keyword>
<keyword evidence="3" id="KW-0378">Hydrolase</keyword>
<dbReference type="InterPro" id="IPR001466">
    <property type="entry name" value="Beta-lactam-related"/>
</dbReference>
<feature type="domain" description="Beta-lactamase-related" evidence="2">
    <location>
        <begin position="50"/>
        <end position="364"/>
    </location>
</feature>
<dbReference type="EMBL" id="JAXAFO010000061">
    <property type="protein sequence ID" value="MDX6851455.1"/>
    <property type="molecule type" value="Genomic_DNA"/>
</dbReference>
<reference evidence="3 4" key="1">
    <citation type="submission" date="2023-11" db="EMBL/GenBank/DDBJ databases">
        <title>Gilvimarinus fulvus sp. nov., isolated from the surface of Kelp.</title>
        <authorList>
            <person name="Sun Y.Y."/>
            <person name="Gong Y."/>
            <person name="Du Z.J."/>
        </authorList>
    </citation>
    <scope>NUCLEOTIDE SEQUENCE [LARGE SCALE GENOMIC DNA]</scope>
    <source>
        <strain evidence="3 4">SDUM040013</strain>
    </source>
</reference>
<name>A0ABU4S2Q7_9GAMM</name>
<dbReference type="InterPro" id="IPR012338">
    <property type="entry name" value="Beta-lactam/transpept-like"/>
</dbReference>
<dbReference type="RefSeq" id="WP_302721133.1">
    <property type="nucleotide sequence ID" value="NZ_JAULRU010000256.1"/>
</dbReference>
<sequence>MKKYRILLLSLLTSFLLSCGGSNESNSSGPDVGDSTSDVQRRSLSFDMDGAMGQMMQSSGASAMLLAVAKDGEILYENAFGFQDAERTIRLRQDALMRTASSVKPVTAAAMHELEKSGVLALSDHVFCTGINSPCWLSNELLPPESDPRAKDITILQLIEHAGGWYLESGSVVTQEAEIRDALGLSGPPTREDIVRFIMRRPLDFTPGEPDASIARYSNFGYLLLGMIIEQASQTTYVQYVQTAIMAPLGVSDLDFDAAESKPIDRDPREPHYISDQMCPSIFTIGEEALCVDEGLESKNWVAVGQSVSTAGAMALFAQAYELPGGEPLQPGEMFDSYTNGTLWGTSTLVRQFPNGVSYALFVNRDIEIGAISYRVDTKLRDFSPYD</sequence>
<proteinExistence type="predicted"/>
<dbReference type="Proteomes" id="UP001273505">
    <property type="component" value="Unassembled WGS sequence"/>
</dbReference>
<organism evidence="3 4">
    <name type="scientific">Gilvimarinus gilvus</name>
    <dbReference type="NCBI Taxonomy" id="3058038"/>
    <lineage>
        <taxon>Bacteria</taxon>
        <taxon>Pseudomonadati</taxon>
        <taxon>Pseudomonadota</taxon>
        <taxon>Gammaproteobacteria</taxon>
        <taxon>Cellvibrionales</taxon>
        <taxon>Cellvibrionaceae</taxon>
        <taxon>Gilvimarinus</taxon>
    </lineage>
</organism>
<protein>
    <submittedName>
        <fullName evidence="3">Serine hydrolase domain-containing protein</fullName>
        <ecNumber evidence="3">3.1.1.103</ecNumber>
    </submittedName>
</protein>
<dbReference type="PANTHER" id="PTHR46825">
    <property type="entry name" value="D-ALANYL-D-ALANINE-CARBOXYPEPTIDASE/ENDOPEPTIDASE AMPH"/>
    <property type="match status" value="1"/>
</dbReference>
<gene>
    <name evidence="3" type="ORF">SCD92_18945</name>
</gene>
<feature type="chain" id="PRO_5046275277" evidence="1">
    <location>
        <begin position="20"/>
        <end position="387"/>
    </location>
</feature>
<dbReference type="InterPro" id="IPR050491">
    <property type="entry name" value="AmpC-like"/>
</dbReference>
<dbReference type="EC" id="3.1.1.103" evidence="3"/>
<evidence type="ECO:0000313" key="4">
    <source>
        <dbReference type="Proteomes" id="UP001273505"/>
    </source>
</evidence>